<dbReference type="InterPro" id="IPR001208">
    <property type="entry name" value="MCM_dom"/>
</dbReference>
<gene>
    <name evidence="9" type="ORF">PCOR1329_LOCUS11499</name>
</gene>
<keyword evidence="2 7" id="KW-0235">DNA replication</keyword>
<dbReference type="SUPFAM" id="SSF52540">
    <property type="entry name" value="P-loop containing nucleoside triphosphate hydrolases"/>
    <property type="match status" value="1"/>
</dbReference>
<keyword evidence="3 6" id="KW-0547">Nucleotide-binding</keyword>
<evidence type="ECO:0000256" key="5">
    <source>
        <dbReference type="ARBA" id="ARBA00023125"/>
    </source>
</evidence>
<dbReference type="EMBL" id="CAUYUJ010003324">
    <property type="protein sequence ID" value="CAK0804812.1"/>
    <property type="molecule type" value="Genomic_DNA"/>
</dbReference>
<reference evidence="9" key="1">
    <citation type="submission" date="2023-10" db="EMBL/GenBank/DDBJ databases">
        <authorList>
            <person name="Chen Y."/>
            <person name="Shah S."/>
            <person name="Dougan E. K."/>
            <person name="Thang M."/>
            <person name="Chan C."/>
        </authorList>
    </citation>
    <scope>NUCLEOTIDE SEQUENCE [LARGE SCALE GENOMIC DNA]</scope>
</reference>
<dbReference type="PROSITE" id="PS00847">
    <property type="entry name" value="MCM_1"/>
    <property type="match status" value="1"/>
</dbReference>
<evidence type="ECO:0000256" key="7">
    <source>
        <dbReference type="RuleBase" id="RU368062"/>
    </source>
</evidence>
<evidence type="ECO:0000313" key="10">
    <source>
        <dbReference type="Proteomes" id="UP001189429"/>
    </source>
</evidence>
<dbReference type="PROSITE" id="PS50051">
    <property type="entry name" value="MCM_2"/>
    <property type="match status" value="1"/>
</dbReference>
<dbReference type="InterPro" id="IPR027417">
    <property type="entry name" value="P-loop_NTPase"/>
</dbReference>
<evidence type="ECO:0000256" key="2">
    <source>
        <dbReference type="ARBA" id="ARBA00022705"/>
    </source>
</evidence>
<dbReference type="Pfam" id="PF17855">
    <property type="entry name" value="MCM_lid"/>
    <property type="match status" value="1"/>
</dbReference>
<dbReference type="EC" id="3.6.4.12" evidence="7"/>
<dbReference type="PANTHER" id="PTHR11630:SF66">
    <property type="entry name" value="DNA REPLICATION LICENSING FACTOR MCM4"/>
    <property type="match status" value="1"/>
</dbReference>
<evidence type="ECO:0000256" key="6">
    <source>
        <dbReference type="RuleBase" id="RU004070"/>
    </source>
</evidence>
<name>A0ABN9QFS5_9DINO</name>
<evidence type="ECO:0000313" key="9">
    <source>
        <dbReference type="EMBL" id="CAK0804812.1"/>
    </source>
</evidence>
<keyword evidence="7" id="KW-0347">Helicase</keyword>
<dbReference type="InterPro" id="IPR031327">
    <property type="entry name" value="MCM"/>
</dbReference>
<dbReference type="PANTHER" id="PTHR11630">
    <property type="entry name" value="DNA REPLICATION LICENSING FACTOR MCM FAMILY MEMBER"/>
    <property type="match status" value="1"/>
</dbReference>
<feature type="domain" description="MCM C-terminal AAA(+) ATPase" evidence="8">
    <location>
        <begin position="83"/>
        <end position="291"/>
    </location>
</feature>
<keyword evidence="10" id="KW-1185">Reference proteome</keyword>
<dbReference type="Proteomes" id="UP001189429">
    <property type="component" value="Unassembled WGS sequence"/>
</dbReference>
<evidence type="ECO:0000259" key="8">
    <source>
        <dbReference type="PROSITE" id="PS50051"/>
    </source>
</evidence>
<proteinExistence type="inferred from homology"/>
<keyword evidence="7" id="KW-0539">Nucleus</keyword>
<dbReference type="InterPro" id="IPR008047">
    <property type="entry name" value="MCM_4"/>
</dbReference>
<dbReference type="SMART" id="SM00350">
    <property type="entry name" value="MCM"/>
    <property type="match status" value="1"/>
</dbReference>
<comment type="catalytic activity">
    <reaction evidence="7">
        <text>ATP + H2O = ADP + phosphate + H(+)</text>
        <dbReference type="Rhea" id="RHEA:13065"/>
        <dbReference type="ChEBI" id="CHEBI:15377"/>
        <dbReference type="ChEBI" id="CHEBI:15378"/>
        <dbReference type="ChEBI" id="CHEBI:30616"/>
        <dbReference type="ChEBI" id="CHEBI:43474"/>
        <dbReference type="ChEBI" id="CHEBI:456216"/>
        <dbReference type="EC" id="3.6.4.12"/>
    </reaction>
</comment>
<dbReference type="InterPro" id="IPR041562">
    <property type="entry name" value="MCM_lid"/>
</dbReference>
<evidence type="ECO:0000256" key="3">
    <source>
        <dbReference type="ARBA" id="ARBA00022741"/>
    </source>
</evidence>
<dbReference type="InterPro" id="IPR018525">
    <property type="entry name" value="MCM_CS"/>
</dbReference>
<keyword evidence="7" id="KW-0378">Hydrolase</keyword>
<dbReference type="Gene3D" id="3.40.50.300">
    <property type="entry name" value="P-loop containing nucleotide triphosphate hydrolases"/>
    <property type="match status" value="1"/>
</dbReference>
<comment type="caution">
    <text evidence="9">The sequence shown here is derived from an EMBL/GenBank/DDBJ whole genome shotgun (WGS) entry which is preliminary data.</text>
</comment>
<comment type="similarity">
    <text evidence="1 6">Belongs to the MCM family.</text>
</comment>
<dbReference type="Pfam" id="PF00493">
    <property type="entry name" value="MCM"/>
    <property type="match status" value="1"/>
</dbReference>
<keyword evidence="5 6" id="KW-0238">DNA-binding</keyword>
<keyword evidence="4 6" id="KW-0067">ATP-binding</keyword>
<dbReference type="PRINTS" id="PR01657">
    <property type="entry name" value="MCMFAMILY"/>
</dbReference>
<sequence>MANWQQCFSVYRTYVDAISITSEAAGRIDQPVEDIDSLLKEGVPRLSDKKDLDPETNKEEDITWNLKVRALAEELDSDGARTVVSKLVQSFAPSIFEEDEVKKGLLCQLFGGTPKVLNTTTKGRCRPEINTLLCGDPSTAKSQLLQYAYKLAPRGVYTSGKGSSAVGLTASINKDPATGELVLESGALVLADRGVCCIDEFDKMDESARAILHEAMEQQTVSVAKAGIVCSLNARSSILASANPKDSAYDPKMSIVENINLPKNLMTRFDFIWLMLDKRQKENDRRLAGHLISMYTEAGARSRVEPSIDSELFRRYVSFAKRWVFPRLTDESEAALIKGYIDLRNQGTSREAITATPRILETLIRTSESLAKMELREEVLTTDVEEAIRLLKAATYAAAVDPETGLIDMEQLIVGMGAARRKRNKELEQLIQDIVSEAGDRQLGQEQVKVALNEKLGERKEQLASDAELRSVLNSLEQQGAIRRQGKMIEGRAS</sequence>
<dbReference type="PRINTS" id="PR01660">
    <property type="entry name" value="MCMPROTEIN4"/>
</dbReference>
<evidence type="ECO:0000256" key="1">
    <source>
        <dbReference type="ARBA" id="ARBA00008010"/>
    </source>
</evidence>
<organism evidence="9 10">
    <name type="scientific">Prorocentrum cordatum</name>
    <dbReference type="NCBI Taxonomy" id="2364126"/>
    <lineage>
        <taxon>Eukaryota</taxon>
        <taxon>Sar</taxon>
        <taxon>Alveolata</taxon>
        <taxon>Dinophyceae</taxon>
        <taxon>Prorocentrales</taxon>
        <taxon>Prorocentraceae</taxon>
        <taxon>Prorocentrum</taxon>
    </lineage>
</organism>
<comment type="subunit">
    <text evidence="7">Component of the MCM2-7 complex.</text>
</comment>
<accession>A0ABN9QFS5</accession>
<comment type="function">
    <text evidence="7">Acts as component of the MCM2-7 complex (MCM complex) which is the replicative helicase essential for 'once per cell cycle' DNA replication initiation and elongation in eukaryotic cells. The active ATPase sites in the MCM2-7 ring are formed through the interaction surfaces of two neighboring subunits such that a critical structure of a conserved arginine finger motif is provided in trans relative to the ATP-binding site of the Walker A box of the adjacent subunit. The six ATPase active sites, however, are likely to contribute differentially to the complex helicase activity.</text>
</comment>
<evidence type="ECO:0000256" key="4">
    <source>
        <dbReference type="ARBA" id="ARBA00022840"/>
    </source>
</evidence>
<protein>
    <recommendedName>
        <fullName evidence="7">DNA replication licensing factor MCM4</fullName>
        <ecNumber evidence="7">3.6.4.12</ecNumber>
    </recommendedName>
</protein>